<reference evidence="1" key="1">
    <citation type="submission" date="2021-02" db="EMBL/GenBank/DDBJ databases">
        <authorList>
            <person name="Nowell W R."/>
        </authorList>
    </citation>
    <scope>NUCLEOTIDE SEQUENCE</scope>
    <source>
        <strain evidence="1">Ploen Becks lab</strain>
    </source>
</reference>
<dbReference type="InterPro" id="IPR045850">
    <property type="entry name" value="TRM2_met"/>
</dbReference>
<dbReference type="PANTHER" id="PTHR45904:SF2">
    <property type="entry name" value="TRNA (URACIL-5-)-METHYLTRANSFERASE HOMOLOG A"/>
    <property type="match status" value="1"/>
</dbReference>
<gene>
    <name evidence="1" type="ORF">OXX778_LOCUS3692</name>
</gene>
<dbReference type="Gene3D" id="2.40.50.1070">
    <property type="match status" value="1"/>
</dbReference>
<dbReference type="OrthoDB" id="10250660at2759"/>
<dbReference type="PANTHER" id="PTHR45904">
    <property type="entry name" value="TRNA (URACIL-5-)-METHYLTRANSFERASE"/>
    <property type="match status" value="1"/>
</dbReference>
<accession>A0A813NZ91</accession>
<evidence type="ECO:0000313" key="2">
    <source>
        <dbReference type="Proteomes" id="UP000663879"/>
    </source>
</evidence>
<proteinExistence type="predicted"/>
<evidence type="ECO:0000313" key="1">
    <source>
        <dbReference type="EMBL" id="CAF0746718.1"/>
    </source>
</evidence>
<organism evidence="1 2">
    <name type="scientific">Brachionus calyciflorus</name>
    <dbReference type="NCBI Taxonomy" id="104777"/>
    <lineage>
        <taxon>Eukaryota</taxon>
        <taxon>Metazoa</taxon>
        <taxon>Spiralia</taxon>
        <taxon>Gnathifera</taxon>
        <taxon>Rotifera</taxon>
        <taxon>Eurotatoria</taxon>
        <taxon>Monogononta</taxon>
        <taxon>Pseudotrocha</taxon>
        <taxon>Ploima</taxon>
        <taxon>Brachionidae</taxon>
        <taxon>Brachionus</taxon>
    </lineage>
</organism>
<sequence>MIRCFKPKILRYHFNFSVRVSHKQLSADQQSEKIKVEWKTYDWKKFDQQLKKKVEKYKHIVYKEQLKLKKDDFIKAFRNVLITLTYDEKIDETLMNKQQELGEKIFQNTEDAQPLSSENFKEMVTGDILSINEDENGKKILGKYSRILENEDEFQEEKKNDSEKIEEIDLSWKTKLSKIHEMDYPDDFKKISNHFEEFIKDNPLQLKKFASYYTHFWHWSHIEMRKTRDNKNMLIVPFNPQSLSGEVIKLQKENLREYFSTGPGKECNLDSLYFHLMNPKYEYNSVKQNFELLYGLDKLKETCDGKEFDFHADNFYPQLFESYEKLNLSLAKMFSDVNKENGTNKLIEFDGANGVLGTLTFPLYEKFYTVQNCFNTTLNTRINLEKHGLKENEIFLLTHNIAKSNRNLNFILKKHSEDSRFCFVYQDLKQPMHEYQRIIRKKHLILLRSHKQIKSILLVTNSSALFKLEQYCYELMSGERKREGLFGEPFYAVSASLIDQKPKSSSCLIIVRLDRD</sequence>
<dbReference type="Proteomes" id="UP000663879">
    <property type="component" value="Unassembled WGS sequence"/>
</dbReference>
<comment type="caution">
    <text evidence="1">The sequence shown here is derived from an EMBL/GenBank/DDBJ whole genome shotgun (WGS) entry which is preliminary data.</text>
</comment>
<protein>
    <submittedName>
        <fullName evidence="1">Uncharacterized protein</fullName>
    </submittedName>
</protein>
<keyword evidence="2" id="KW-1185">Reference proteome</keyword>
<dbReference type="EMBL" id="CAJNOC010000334">
    <property type="protein sequence ID" value="CAF0746718.1"/>
    <property type="molecule type" value="Genomic_DNA"/>
</dbReference>
<name>A0A813NZ91_9BILA</name>
<dbReference type="GO" id="GO:0003723">
    <property type="term" value="F:RNA binding"/>
    <property type="evidence" value="ECO:0007669"/>
    <property type="project" value="TreeGrafter"/>
</dbReference>
<dbReference type="AlphaFoldDB" id="A0A813NZ91"/>